<reference evidence="16" key="2">
    <citation type="submission" date="2016-05" db="EMBL/GenBank/DDBJ databases">
        <title>Comparative analysis highlights variable genome content of wheat rusts and divergence of the mating loci.</title>
        <authorList>
            <person name="Cuomo C.A."/>
            <person name="Bakkeren G."/>
            <person name="Szabo L."/>
            <person name="Khalil H."/>
            <person name="Joly D."/>
            <person name="Goldberg J."/>
            <person name="Young S."/>
            <person name="Zeng Q."/>
            <person name="Fellers J."/>
        </authorList>
    </citation>
    <scope>NUCLEOTIDE SEQUENCE [LARGE SCALE GENOMIC DNA]</scope>
    <source>
        <strain evidence="16">1-1 BBBD Race 1</strain>
    </source>
</reference>
<evidence type="ECO:0000256" key="10">
    <source>
        <dbReference type="ARBA" id="ARBA00023136"/>
    </source>
</evidence>
<keyword evidence="7 14" id="KW-0276">Fatty acid metabolism</keyword>
<evidence type="ECO:0000256" key="15">
    <source>
        <dbReference type="SAM" id="MobiDB-lite"/>
    </source>
</evidence>
<dbReference type="VEuPathDB" id="FungiDB:PTTG_12233"/>
<dbReference type="EMBL" id="ADAS02000025">
    <property type="protein sequence ID" value="OAV95850.1"/>
    <property type="molecule type" value="Genomic_DNA"/>
</dbReference>
<reference evidence="17 18" key="3">
    <citation type="journal article" date="2017" name="G3 (Bethesda)">
        <title>Comparative analysis highlights variable genome content of wheat rusts and divergence of the mating loci.</title>
        <authorList>
            <person name="Cuomo C.A."/>
            <person name="Bakkeren G."/>
            <person name="Khalil H.B."/>
            <person name="Panwar V."/>
            <person name="Joly D."/>
            <person name="Linning R."/>
            <person name="Sakthikumar S."/>
            <person name="Song X."/>
            <person name="Adiconis X."/>
            <person name="Fan L."/>
            <person name="Goldberg J.M."/>
            <person name="Levin J.Z."/>
            <person name="Young S."/>
            <person name="Zeng Q."/>
            <person name="Anikster Y."/>
            <person name="Bruce M."/>
            <person name="Wang M."/>
            <person name="Yin C."/>
            <person name="McCallum B."/>
            <person name="Szabo L.J."/>
            <person name="Hulbert S."/>
            <person name="Chen X."/>
            <person name="Fellers J.P."/>
        </authorList>
    </citation>
    <scope>NUCLEOTIDE SEQUENCE</scope>
    <source>
        <strain evidence="17">isolate 1-1 / race 1 (BBBD)</strain>
        <strain evidence="18">Isolate 1-1 / race 1 (BBBD)</strain>
    </source>
</reference>
<keyword evidence="10 14" id="KW-0472">Membrane</keyword>
<comment type="caution">
    <text evidence="14">Lacks conserved residue(s) required for the propagation of feature annotation.</text>
</comment>
<keyword evidence="14" id="KW-0256">Endoplasmic reticulum</keyword>
<comment type="subcellular location">
    <subcellularLocation>
        <location evidence="14">Endoplasmic reticulum membrane</location>
        <topology evidence="14">Multi-pass membrane protein</topology>
    </subcellularLocation>
    <subcellularLocation>
        <location evidence="1">Membrane</location>
        <topology evidence="1">Multi-pass membrane protein</topology>
    </subcellularLocation>
</comment>
<dbReference type="PANTHER" id="PTHR11035">
    <property type="entry name" value="VERY-LONG-CHAIN (3R)-3-HYDROXYACYL-COA DEHYDRATASE"/>
    <property type="match status" value="1"/>
</dbReference>
<feature type="compositionally biased region" description="Polar residues" evidence="15">
    <location>
        <begin position="10"/>
        <end position="22"/>
    </location>
</feature>
<dbReference type="STRING" id="630390.A0A180GSW2"/>
<evidence type="ECO:0000256" key="5">
    <source>
        <dbReference type="ARBA" id="ARBA00022516"/>
    </source>
</evidence>
<feature type="transmembrane region" description="Helical" evidence="14">
    <location>
        <begin position="209"/>
        <end position="228"/>
    </location>
</feature>
<name>A0A180GSW2_PUCT1</name>
<comment type="similarity">
    <text evidence="3 14">Belongs to the very long-chain fatty acids dehydratase HACD family.</text>
</comment>
<evidence type="ECO:0000256" key="9">
    <source>
        <dbReference type="ARBA" id="ARBA00023098"/>
    </source>
</evidence>
<dbReference type="GO" id="GO:0030497">
    <property type="term" value="P:fatty acid elongation"/>
    <property type="evidence" value="ECO:0007669"/>
    <property type="project" value="TreeGrafter"/>
</dbReference>
<organism evidence="16">
    <name type="scientific">Puccinia triticina (isolate 1-1 / race 1 (BBBD))</name>
    <name type="common">Brown leaf rust fungus</name>
    <dbReference type="NCBI Taxonomy" id="630390"/>
    <lineage>
        <taxon>Eukaryota</taxon>
        <taxon>Fungi</taxon>
        <taxon>Dikarya</taxon>
        <taxon>Basidiomycota</taxon>
        <taxon>Pucciniomycotina</taxon>
        <taxon>Pucciniomycetes</taxon>
        <taxon>Pucciniales</taxon>
        <taxon>Pucciniaceae</taxon>
        <taxon>Puccinia</taxon>
    </lineage>
</organism>
<dbReference type="AlphaFoldDB" id="A0A180GSW2"/>
<dbReference type="OrthoDB" id="46988at2759"/>
<comment type="pathway">
    <text evidence="2 14">Lipid metabolism; fatty acid biosynthesis.</text>
</comment>
<evidence type="ECO:0000256" key="8">
    <source>
        <dbReference type="ARBA" id="ARBA00022989"/>
    </source>
</evidence>
<dbReference type="GO" id="GO:0005789">
    <property type="term" value="C:endoplasmic reticulum membrane"/>
    <property type="evidence" value="ECO:0007669"/>
    <property type="project" value="UniProtKB-SubCell"/>
</dbReference>
<evidence type="ECO:0000256" key="14">
    <source>
        <dbReference type="RuleBase" id="RU363109"/>
    </source>
</evidence>
<evidence type="ECO:0000256" key="6">
    <source>
        <dbReference type="ARBA" id="ARBA00022692"/>
    </source>
</evidence>
<sequence>MQPREKRIQSNDLNMAQSTSSGFAPVPRPSQSNLRTNYLLIYNLLSCFAWAWILERVIFELFLIHPTSLGEVLSRAGQIDQKIGGSIKLIQSCAALEVLHALFNLVRSGVLTTCMQVSSRLCIVLAILPAFPQVGKSPIYASMVLAWSCTEVIRYAHYALGLLQIKSGALEWLRYSTFYVLYPIGAGSEAAVMFLAFRAAKAAQLGPATTYTILTLVCIWPPSLAVMMKHMTRQRKKYLKQRRTTKVS</sequence>
<keyword evidence="9 14" id="KW-0443">Lipid metabolism</keyword>
<evidence type="ECO:0000256" key="4">
    <source>
        <dbReference type="ARBA" id="ARBA00013122"/>
    </source>
</evidence>
<evidence type="ECO:0000313" key="18">
    <source>
        <dbReference type="Proteomes" id="UP000005240"/>
    </source>
</evidence>
<reference evidence="16" key="1">
    <citation type="submission" date="2009-11" db="EMBL/GenBank/DDBJ databases">
        <authorList>
            <consortium name="The Broad Institute Genome Sequencing Platform"/>
            <person name="Ward D."/>
            <person name="Feldgarden M."/>
            <person name="Earl A."/>
            <person name="Young S.K."/>
            <person name="Zeng Q."/>
            <person name="Koehrsen M."/>
            <person name="Alvarado L."/>
            <person name="Berlin A."/>
            <person name="Bochicchio J."/>
            <person name="Borenstein D."/>
            <person name="Chapman S.B."/>
            <person name="Chen Z."/>
            <person name="Engels R."/>
            <person name="Freedman E."/>
            <person name="Gellesch M."/>
            <person name="Goldberg J."/>
            <person name="Griggs A."/>
            <person name="Gujja S."/>
            <person name="Heilman E."/>
            <person name="Heiman D."/>
            <person name="Hepburn T."/>
            <person name="Howarth C."/>
            <person name="Jen D."/>
            <person name="Larson L."/>
            <person name="Lewis B."/>
            <person name="Mehta T."/>
            <person name="Park D."/>
            <person name="Pearson M."/>
            <person name="Roberts A."/>
            <person name="Saif S."/>
            <person name="Shea T."/>
            <person name="Shenoy N."/>
            <person name="Sisk P."/>
            <person name="Stolte C."/>
            <person name="Sykes S."/>
            <person name="Thomson T."/>
            <person name="Walk T."/>
            <person name="White J."/>
            <person name="Yandava C."/>
            <person name="Izard J."/>
            <person name="Baranova O.V."/>
            <person name="Blanton J.M."/>
            <person name="Tanner A.C."/>
            <person name="Dewhirst F.E."/>
            <person name="Haas B."/>
            <person name="Nusbaum C."/>
            <person name="Birren B."/>
        </authorList>
    </citation>
    <scope>NUCLEOTIDE SEQUENCE [LARGE SCALE GENOMIC DNA]</scope>
    <source>
        <strain evidence="16">1-1 BBBD Race 1</strain>
    </source>
</reference>
<evidence type="ECO:0000256" key="11">
    <source>
        <dbReference type="ARBA" id="ARBA00023160"/>
    </source>
</evidence>
<dbReference type="PANTHER" id="PTHR11035:SF3">
    <property type="entry name" value="VERY-LONG-CHAIN (3R)-3-HYDROXYACYL-COA DEHYDRATASE"/>
    <property type="match status" value="1"/>
</dbReference>
<evidence type="ECO:0000256" key="3">
    <source>
        <dbReference type="ARBA" id="ARBA00007811"/>
    </source>
</evidence>
<feature type="transmembrane region" description="Helical" evidence="14">
    <location>
        <begin position="178"/>
        <end position="197"/>
    </location>
</feature>
<dbReference type="InterPro" id="IPR007482">
    <property type="entry name" value="Tyr_Pase-like_PTPLA"/>
</dbReference>
<accession>A0A180GSW2</accession>
<comment type="function">
    <text evidence="14">Catalyzes the third of the four reactions of the long-chain fatty acids elongation cycle. This endoplasmic reticulum-bound enzymatic process, allows the addition of two carbons to the chain of long- and very long-chain fatty acids/VLCFAs per cycle. This enzyme catalyzes the dehydration of the 3-hydroxyacyl-CoA intermediate into trans-2,3-enoyl-CoA, within each cycle of fatty acid elongation. Thereby, it participates to the production of VLCFAs of different chain lengths that are involved in multiple biological processes as precursors of membrane lipids and lipid mediators.</text>
</comment>
<dbReference type="GO" id="GO:0042761">
    <property type="term" value="P:very long-chain fatty acid biosynthetic process"/>
    <property type="evidence" value="ECO:0007669"/>
    <property type="project" value="TreeGrafter"/>
</dbReference>
<dbReference type="EC" id="4.2.1.134" evidence="4 14"/>
<keyword evidence="8 14" id="KW-1133">Transmembrane helix</keyword>
<dbReference type="UniPathway" id="UPA00094"/>
<keyword evidence="18" id="KW-1185">Reference proteome</keyword>
<dbReference type="EnsemblFungi" id="PTTG_12233-t43_1">
    <property type="protein sequence ID" value="PTTG_12233-t43_1-p1"/>
    <property type="gene ID" value="PTTG_12233"/>
</dbReference>
<proteinExistence type="inferred from homology"/>
<dbReference type="Pfam" id="PF04387">
    <property type="entry name" value="PTPLA"/>
    <property type="match status" value="1"/>
</dbReference>
<evidence type="ECO:0000313" key="17">
    <source>
        <dbReference type="EnsemblFungi" id="PTTG_12233-t43_1-p1"/>
    </source>
</evidence>
<reference evidence="17" key="4">
    <citation type="submission" date="2025-05" db="UniProtKB">
        <authorList>
            <consortium name="EnsemblFungi"/>
        </authorList>
    </citation>
    <scope>IDENTIFICATION</scope>
    <source>
        <strain evidence="17">isolate 1-1 / race 1 (BBBD)</strain>
    </source>
</reference>
<evidence type="ECO:0000256" key="7">
    <source>
        <dbReference type="ARBA" id="ARBA00022832"/>
    </source>
</evidence>
<keyword evidence="5 14" id="KW-0444">Lipid biosynthesis</keyword>
<keyword evidence="12 14" id="KW-0456">Lyase</keyword>
<protein>
    <recommendedName>
        <fullName evidence="4 14">Very-long-chain (3R)-3-hydroxyacyl-CoA dehydratase</fullName>
        <ecNumber evidence="4 14">4.2.1.134</ecNumber>
    </recommendedName>
</protein>
<dbReference type="GO" id="GO:0030148">
    <property type="term" value="P:sphingolipid biosynthetic process"/>
    <property type="evidence" value="ECO:0007669"/>
    <property type="project" value="TreeGrafter"/>
</dbReference>
<evidence type="ECO:0000256" key="1">
    <source>
        <dbReference type="ARBA" id="ARBA00004141"/>
    </source>
</evidence>
<evidence type="ECO:0000256" key="13">
    <source>
        <dbReference type="ARBA" id="ARBA00036671"/>
    </source>
</evidence>
<gene>
    <name evidence="16" type="ORF">PTTG_12233</name>
</gene>
<evidence type="ECO:0000256" key="12">
    <source>
        <dbReference type="ARBA" id="ARBA00023239"/>
    </source>
</evidence>
<keyword evidence="11 14" id="KW-0275">Fatty acid biosynthesis</keyword>
<comment type="catalytic activity">
    <reaction evidence="13 14">
        <text>a very-long-chain (3R)-3-hydroxyacyl-CoA = a very-long-chain (2E)-enoyl-CoA + H2O</text>
        <dbReference type="Rhea" id="RHEA:45812"/>
        <dbReference type="ChEBI" id="CHEBI:15377"/>
        <dbReference type="ChEBI" id="CHEBI:83728"/>
        <dbReference type="ChEBI" id="CHEBI:85440"/>
        <dbReference type="EC" id="4.2.1.134"/>
    </reaction>
</comment>
<evidence type="ECO:0000313" key="16">
    <source>
        <dbReference type="EMBL" id="OAV95850.1"/>
    </source>
</evidence>
<dbReference type="Proteomes" id="UP000005240">
    <property type="component" value="Unassembled WGS sequence"/>
</dbReference>
<keyword evidence="6 14" id="KW-0812">Transmembrane</keyword>
<feature type="region of interest" description="Disordered" evidence="15">
    <location>
        <begin position="1"/>
        <end position="28"/>
    </location>
</feature>
<evidence type="ECO:0000256" key="2">
    <source>
        <dbReference type="ARBA" id="ARBA00005194"/>
    </source>
</evidence>
<dbReference type="GO" id="GO:0102158">
    <property type="term" value="F:very-long-chain (3R)-3-hydroxyacyl-CoA dehydratase activity"/>
    <property type="evidence" value="ECO:0007669"/>
    <property type="project" value="UniProtKB-EC"/>
</dbReference>